<accession>A0A8J3GE03</accession>
<dbReference type="Gene3D" id="3.30.9.10">
    <property type="entry name" value="D-Amino Acid Oxidase, subunit A, domain 2"/>
    <property type="match status" value="1"/>
</dbReference>
<proteinExistence type="predicted"/>
<feature type="domain" description="FAD dependent oxidoreductase" evidence="2">
    <location>
        <begin position="5"/>
        <end position="329"/>
    </location>
</feature>
<sequence length="352" mass="40001">MTNTIIVGQGMAGSVLAWELHQRGHTVRIIDDGHRTSSSRVAAGMVNPVQGQRLTLAWRIEDCLPVARQFFDEMAEQFGRVFFRPAPILRLVASEKEHDYLEKRQADERFTPYLGEFMAPSENAPLNDDHGGLFINHSGYVETNPLLDYLQTYFREHDILCDAEFDHAEFVVTENEVRWRDQTAERIIFAEGWRILENPFFREFNFQPNKGEILTLKSDQPFPTHPVNRGKWIIPQPDGSAWCGSTYGRGKTDLETTPTGRDEILHQVEATLPTHELSVTGHRAGIRCAAGDHIPRAGWHPDHPRIGVFNGFGSKGNVFIPWLAQRFADHLTSDTPLPPDCNFGLNPPRRKK</sequence>
<dbReference type="Proteomes" id="UP000642829">
    <property type="component" value="Unassembled WGS sequence"/>
</dbReference>
<reference evidence="3" key="1">
    <citation type="journal article" date="2014" name="Int. J. Syst. Evol. Microbiol.">
        <title>Complete genome sequence of Corynebacterium casei LMG S-19264T (=DSM 44701T), isolated from a smear-ripened cheese.</title>
        <authorList>
            <consortium name="US DOE Joint Genome Institute (JGI-PGF)"/>
            <person name="Walter F."/>
            <person name="Albersmeier A."/>
            <person name="Kalinowski J."/>
            <person name="Ruckert C."/>
        </authorList>
    </citation>
    <scope>NUCLEOTIDE SEQUENCE</scope>
    <source>
        <strain evidence="3">KCTC 12870</strain>
    </source>
</reference>
<dbReference type="InterPro" id="IPR006076">
    <property type="entry name" value="FAD-dep_OxRdtase"/>
</dbReference>
<keyword evidence="1" id="KW-0560">Oxidoreductase</keyword>
<protein>
    <submittedName>
        <fullName evidence="3">Glycine oxidase</fullName>
    </submittedName>
</protein>
<reference evidence="3" key="2">
    <citation type="submission" date="2020-09" db="EMBL/GenBank/DDBJ databases">
        <authorList>
            <person name="Sun Q."/>
            <person name="Kim S."/>
        </authorList>
    </citation>
    <scope>NUCLEOTIDE SEQUENCE</scope>
    <source>
        <strain evidence="3">KCTC 12870</strain>
    </source>
</reference>
<evidence type="ECO:0000313" key="3">
    <source>
        <dbReference type="EMBL" id="GHC10407.1"/>
    </source>
</evidence>
<dbReference type="InterPro" id="IPR036188">
    <property type="entry name" value="FAD/NAD-bd_sf"/>
</dbReference>
<evidence type="ECO:0000259" key="2">
    <source>
        <dbReference type="Pfam" id="PF01266"/>
    </source>
</evidence>
<dbReference type="GO" id="GO:0005737">
    <property type="term" value="C:cytoplasm"/>
    <property type="evidence" value="ECO:0007669"/>
    <property type="project" value="TreeGrafter"/>
</dbReference>
<gene>
    <name evidence="3" type="ORF">GCM10007047_29690</name>
</gene>
<dbReference type="SUPFAM" id="SSF51905">
    <property type="entry name" value="FAD/NAD(P)-binding domain"/>
    <property type="match status" value="1"/>
</dbReference>
<dbReference type="PANTHER" id="PTHR13847">
    <property type="entry name" value="SARCOSINE DEHYDROGENASE-RELATED"/>
    <property type="match status" value="1"/>
</dbReference>
<organism evidence="3 4">
    <name type="scientific">Cerasicoccus arenae</name>
    <dbReference type="NCBI Taxonomy" id="424488"/>
    <lineage>
        <taxon>Bacteria</taxon>
        <taxon>Pseudomonadati</taxon>
        <taxon>Verrucomicrobiota</taxon>
        <taxon>Opitutia</taxon>
        <taxon>Puniceicoccales</taxon>
        <taxon>Cerasicoccaceae</taxon>
        <taxon>Cerasicoccus</taxon>
    </lineage>
</organism>
<dbReference type="Pfam" id="PF01266">
    <property type="entry name" value="DAO"/>
    <property type="match status" value="1"/>
</dbReference>
<dbReference type="Gene3D" id="3.50.50.60">
    <property type="entry name" value="FAD/NAD(P)-binding domain"/>
    <property type="match status" value="1"/>
</dbReference>
<keyword evidence="4" id="KW-1185">Reference proteome</keyword>
<dbReference type="AlphaFoldDB" id="A0A8J3GE03"/>
<dbReference type="GO" id="GO:0016491">
    <property type="term" value="F:oxidoreductase activity"/>
    <property type="evidence" value="ECO:0007669"/>
    <property type="project" value="UniProtKB-KW"/>
</dbReference>
<comment type="caution">
    <text evidence="3">The sequence shown here is derived from an EMBL/GenBank/DDBJ whole genome shotgun (WGS) entry which is preliminary data.</text>
</comment>
<evidence type="ECO:0000313" key="4">
    <source>
        <dbReference type="Proteomes" id="UP000642829"/>
    </source>
</evidence>
<dbReference type="PANTHER" id="PTHR13847:SF289">
    <property type="entry name" value="GLYCINE OXIDASE"/>
    <property type="match status" value="1"/>
</dbReference>
<name>A0A8J3GE03_9BACT</name>
<dbReference type="EMBL" id="BMXG01000023">
    <property type="protein sequence ID" value="GHC10407.1"/>
    <property type="molecule type" value="Genomic_DNA"/>
</dbReference>
<evidence type="ECO:0000256" key="1">
    <source>
        <dbReference type="ARBA" id="ARBA00023002"/>
    </source>
</evidence>
<dbReference type="SUPFAM" id="SSF54373">
    <property type="entry name" value="FAD-linked reductases, C-terminal domain"/>
    <property type="match status" value="1"/>
</dbReference>
<dbReference type="RefSeq" id="WP_189516644.1">
    <property type="nucleotide sequence ID" value="NZ_BMXG01000023.1"/>
</dbReference>